<sequence length="295" mass="33647">MKLPILLLSLLPAFTSASFYRSNPNVFELTPSNFDSVVLESNQTSLIEFYAPWCGHCQTLKSDFMKAGKVLKDIANIGAVNCDEERNKPLCSKYRVQGFPTLIAFRPPKYDVNKRRDAKKSPPHATETYQGARNTKGLVDFVTGRMKNYVKRIVTEEKLSSWVKGKSDEQRLKMVVYTKKDRLSPMLKSIAIDHLEHLDICYFPIKEGKTKIDKLAELGLDQLEKAQIWIYVDGDLNQGIRYEGEVDKVAIAQFLKQFEQSKNSVEKVLQNYQKRERLLTGKKTAGSGKAKKDEL</sequence>
<organism evidence="3 4">
    <name type="scientific">Wickerhamomyces pijperi</name>
    <name type="common">Yeast</name>
    <name type="synonym">Pichia pijperi</name>
    <dbReference type="NCBI Taxonomy" id="599730"/>
    <lineage>
        <taxon>Eukaryota</taxon>
        <taxon>Fungi</taxon>
        <taxon>Dikarya</taxon>
        <taxon>Ascomycota</taxon>
        <taxon>Saccharomycotina</taxon>
        <taxon>Saccharomycetes</taxon>
        <taxon>Phaffomycetales</taxon>
        <taxon>Wickerhamomycetaceae</taxon>
        <taxon>Wickerhamomyces</taxon>
    </lineage>
</organism>
<evidence type="ECO:0000259" key="2">
    <source>
        <dbReference type="PROSITE" id="PS51352"/>
    </source>
</evidence>
<dbReference type="InterPro" id="IPR017937">
    <property type="entry name" value="Thioredoxin_CS"/>
</dbReference>
<feature type="chain" id="PRO_5040517406" description="Thioredoxin domain-containing protein" evidence="1">
    <location>
        <begin position="18"/>
        <end position="295"/>
    </location>
</feature>
<dbReference type="GO" id="GO:0034976">
    <property type="term" value="P:response to endoplasmic reticulum stress"/>
    <property type="evidence" value="ECO:0007669"/>
    <property type="project" value="TreeGrafter"/>
</dbReference>
<feature type="domain" description="Thioredoxin" evidence="2">
    <location>
        <begin position="5"/>
        <end position="147"/>
    </location>
</feature>
<dbReference type="Proteomes" id="UP000774326">
    <property type="component" value="Unassembled WGS sequence"/>
</dbReference>
<evidence type="ECO:0000313" key="3">
    <source>
        <dbReference type="EMBL" id="KAH3675479.1"/>
    </source>
</evidence>
<dbReference type="PROSITE" id="PS51352">
    <property type="entry name" value="THIOREDOXIN_2"/>
    <property type="match status" value="1"/>
</dbReference>
<dbReference type="InterPro" id="IPR013766">
    <property type="entry name" value="Thioredoxin_domain"/>
</dbReference>
<protein>
    <recommendedName>
        <fullName evidence="2">Thioredoxin domain-containing protein</fullName>
    </recommendedName>
</protein>
<feature type="signal peptide" evidence="1">
    <location>
        <begin position="1"/>
        <end position="17"/>
    </location>
</feature>
<dbReference type="SUPFAM" id="SSF52833">
    <property type="entry name" value="Thioredoxin-like"/>
    <property type="match status" value="1"/>
</dbReference>
<gene>
    <name evidence="3" type="ORF">WICPIJ_009352</name>
</gene>
<dbReference type="Gene3D" id="3.40.30.10">
    <property type="entry name" value="Glutaredoxin"/>
    <property type="match status" value="2"/>
</dbReference>
<keyword evidence="4" id="KW-1185">Reference proteome</keyword>
<reference evidence="3" key="1">
    <citation type="journal article" date="2021" name="Open Biol.">
        <title>Shared evolutionary footprints suggest mitochondrial oxidative damage underlies multiple complex I losses in fungi.</title>
        <authorList>
            <person name="Schikora-Tamarit M.A."/>
            <person name="Marcet-Houben M."/>
            <person name="Nosek J."/>
            <person name="Gabaldon T."/>
        </authorList>
    </citation>
    <scope>NUCLEOTIDE SEQUENCE</scope>
    <source>
        <strain evidence="3">CBS2887</strain>
    </source>
</reference>
<reference evidence="3" key="2">
    <citation type="submission" date="2021-01" db="EMBL/GenBank/DDBJ databases">
        <authorList>
            <person name="Schikora-Tamarit M.A."/>
        </authorList>
    </citation>
    <scope>NUCLEOTIDE SEQUENCE</scope>
    <source>
        <strain evidence="3">CBS2887</strain>
    </source>
</reference>
<name>A0A9P8PQG6_WICPI</name>
<dbReference type="Pfam" id="PF00085">
    <property type="entry name" value="Thioredoxin"/>
    <property type="match status" value="1"/>
</dbReference>
<comment type="caution">
    <text evidence="3">The sequence shown here is derived from an EMBL/GenBank/DDBJ whole genome shotgun (WGS) entry which is preliminary data.</text>
</comment>
<dbReference type="PANTHER" id="PTHR45815:SF3">
    <property type="entry name" value="PROTEIN DISULFIDE-ISOMERASE A6"/>
    <property type="match status" value="1"/>
</dbReference>
<dbReference type="PROSITE" id="PS00194">
    <property type="entry name" value="THIOREDOXIN_1"/>
    <property type="match status" value="1"/>
</dbReference>
<evidence type="ECO:0000313" key="4">
    <source>
        <dbReference type="Proteomes" id="UP000774326"/>
    </source>
</evidence>
<dbReference type="AlphaFoldDB" id="A0A9P8PQG6"/>
<evidence type="ECO:0000256" key="1">
    <source>
        <dbReference type="SAM" id="SignalP"/>
    </source>
</evidence>
<proteinExistence type="predicted"/>
<dbReference type="GO" id="GO:0005788">
    <property type="term" value="C:endoplasmic reticulum lumen"/>
    <property type="evidence" value="ECO:0007669"/>
    <property type="project" value="TreeGrafter"/>
</dbReference>
<accession>A0A9P8PQG6</accession>
<dbReference type="GO" id="GO:0015035">
    <property type="term" value="F:protein-disulfide reductase activity"/>
    <property type="evidence" value="ECO:0007669"/>
    <property type="project" value="TreeGrafter"/>
</dbReference>
<keyword evidence="1" id="KW-0732">Signal</keyword>
<dbReference type="PANTHER" id="PTHR45815">
    <property type="entry name" value="PROTEIN DISULFIDE-ISOMERASE A6"/>
    <property type="match status" value="1"/>
</dbReference>
<dbReference type="InterPro" id="IPR036249">
    <property type="entry name" value="Thioredoxin-like_sf"/>
</dbReference>
<dbReference type="EMBL" id="JAEUBG010005416">
    <property type="protein sequence ID" value="KAH3675479.1"/>
    <property type="molecule type" value="Genomic_DNA"/>
</dbReference>
<dbReference type="OrthoDB" id="10264505at2759"/>
<dbReference type="PRINTS" id="PR00421">
    <property type="entry name" value="THIOREDOXIN"/>
</dbReference>